<feature type="compositionally biased region" description="Low complexity" evidence="1">
    <location>
        <begin position="94"/>
        <end position="107"/>
    </location>
</feature>
<accession>A0A0K2V220</accession>
<evidence type="ECO:0000313" key="2">
    <source>
        <dbReference type="EMBL" id="CDW44563.1"/>
    </source>
</evidence>
<organism evidence="2">
    <name type="scientific">Lepeophtheirus salmonis</name>
    <name type="common">Salmon louse</name>
    <name type="synonym">Caligus salmonis</name>
    <dbReference type="NCBI Taxonomy" id="72036"/>
    <lineage>
        <taxon>Eukaryota</taxon>
        <taxon>Metazoa</taxon>
        <taxon>Ecdysozoa</taxon>
        <taxon>Arthropoda</taxon>
        <taxon>Crustacea</taxon>
        <taxon>Multicrustacea</taxon>
        <taxon>Hexanauplia</taxon>
        <taxon>Copepoda</taxon>
        <taxon>Siphonostomatoida</taxon>
        <taxon>Caligidae</taxon>
        <taxon>Lepeophtheirus</taxon>
    </lineage>
</organism>
<dbReference type="AlphaFoldDB" id="A0A0K2V220"/>
<proteinExistence type="predicted"/>
<evidence type="ECO:0000256" key="1">
    <source>
        <dbReference type="SAM" id="MobiDB-lite"/>
    </source>
</evidence>
<feature type="region of interest" description="Disordered" evidence="1">
    <location>
        <begin position="85"/>
        <end position="115"/>
    </location>
</feature>
<protein>
    <submittedName>
        <fullName evidence="2">Uncharacterized protein</fullName>
    </submittedName>
</protein>
<reference evidence="2" key="1">
    <citation type="submission" date="2014-05" db="EMBL/GenBank/DDBJ databases">
        <authorList>
            <person name="Chronopoulou M."/>
        </authorList>
    </citation>
    <scope>NUCLEOTIDE SEQUENCE</scope>
    <source>
        <tissue evidence="2">Whole organism</tissue>
    </source>
</reference>
<dbReference type="EMBL" id="HACA01027202">
    <property type="protein sequence ID" value="CDW44563.1"/>
    <property type="molecule type" value="Transcribed_RNA"/>
</dbReference>
<sequence length="115" mass="12524">MNFLNVDFDPPQSRVLTPGTCCSRATICRSSRESALSSAIVSSLFPTEHGQGHALARADKYPWSLKSTGTKFLSILRLPVKESSSEFECGRGGTSSTVDGSISSSDVDLLRRRRR</sequence>
<name>A0A0K2V220_LEPSM</name>